<comment type="caution">
    <text evidence="9">The sequence shown here is derived from an EMBL/GenBank/DDBJ whole genome shotgun (WGS) entry which is preliminary data.</text>
</comment>
<evidence type="ECO:0000256" key="4">
    <source>
        <dbReference type="ARBA" id="ARBA00022679"/>
    </source>
</evidence>
<proteinExistence type="inferred from homology"/>
<dbReference type="Proteomes" id="UP000886520">
    <property type="component" value="Chromosome 20"/>
</dbReference>
<reference evidence="9" key="1">
    <citation type="submission" date="2021-01" db="EMBL/GenBank/DDBJ databases">
        <title>Adiantum capillus-veneris genome.</title>
        <authorList>
            <person name="Fang Y."/>
            <person name="Liao Q."/>
        </authorList>
    </citation>
    <scope>NUCLEOTIDE SEQUENCE</scope>
    <source>
        <strain evidence="9">H3</strain>
        <tissue evidence="9">Leaf</tissue>
    </source>
</reference>
<evidence type="ECO:0000256" key="7">
    <source>
        <dbReference type="ARBA" id="ARBA00022833"/>
    </source>
</evidence>
<evidence type="ECO:0000313" key="9">
    <source>
        <dbReference type="EMBL" id="KAI5064379.1"/>
    </source>
</evidence>
<evidence type="ECO:0000256" key="5">
    <source>
        <dbReference type="ARBA" id="ARBA00022723"/>
    </source>
</evidence>
<name>A0A9D4UBX8_ADICA</name>
<dbReference type="GO" id="GO:0005953">
    <property type="term" value="C:CAAX-protein geranylgeranyltransferase complex"/>
    <property type="evidence" value="ECO:0007669"/>
    <property type="project" value="TreeGrafter"/>
</dbReference>
<evidence type="ECO:0000256" key="3">
    <source>
        <dbReference type="ARBA" id="ARBA00022602"/>
    </source>
</evidence>
<keyword evidence="10" id="KW-1185">Reference proteome</keyword>
<dbReference type="InterPro" id="IPR001330">
    <property type="entry name" value="Prenyltrans"/>
</dbReference>
<keyword evidence="6" id="KW-0677">Repeat</keyword>
<dbReference type="Pfam" id="PF00432">
    <property type="entry name" value="Prenyltrans"/>
    <property type="match status" value="1"/>
</dbReference>
<accession>A0A9D4UBX8</accession>
<evidence type="ECO:0000256" key="2">
    <source>
        <dbReference type="ARBA" id="ARBA00010497"/>
    </source>
</evidence>
<organism evidence="9 10">
    <name type="scientific">Adiantum capillus-veneris</name>
    <name type="common">Maidenhair fern</name>
    <dbReference type="NCBI Taxonomy" id="13818"/>
    <lineage>
        <taxon>Eukaryota</taxon>
        <taxon>Viridiplantae</taxon>
        <taxon>Streptophyta</taxon>
        <taxon>Embryophyta</taxon>
        <taxon>Tracheophyta</taxon>
        <taxon>Polypodiopsida</taxon>
        <taxon>Polypodiidae</taxon>
        <taxon>Polypodiales</taxon>
        <taxon>Pteridineae</taxon>
        <taxon>Pteridaceae</taxon>
        <taxon>Vittarioideae</taxon>
        <taxon>Adiantum</taxon>
    </lineage>
</organism>
<keyword evidence="7" id="KW-0862">Zinc</keyword>
<dbReference type="EMBL" id="JABFUD020000020">
    <property type="protein sequence ID" value="KAI5064379.1"/>
    <property type="molecule type" value="Genomic_DNA"/>
</dbReference>
<comment type="cofactor">
    <cofactor evidence="1">
        <name>Zn(2+)</name>
        <dbReference type="ChEBI" id="CHEBI:29105"/>
    </cofactor>
</comment>
<dbReference type="GO" id="GO:0046872">
    <property type="term" value="F:metal ion binding"/>
    <property type="evidence" value="ECO:0007669"/>
    <property type="project" value="UniProtKB-KW"/>
</dbReference>
<evidence type="ECO:0000313" key="10">
    <source>
        <dbReference type="Proteomes" id="UP000886520"/>
    </source>
</evidence>
<gene>
    <name evidence="9" type="ORF">GOP47_0021049</name>
</gene>
<dbReference type="Gene3D" id="1.50.10.20">
    <property type="match status" value="1"/>
</dbReference>
<dbReference type="GO" id="GO:0004662">
    <property type="term" value="F:CAAX-protein geranylgeranyltransferase activity"/>
    <property type="evidence" value="ECO:0007669"/>
    <property type="project" value="TreeGrafter"/>
</dbReference>
<keyword evidence="4" id="KW-0808">Transferase</keyword>
<dbReference type="AlphaFoldDB" id="A0A9D4UBX8"/>
<evidence type="ECO:0000256" key="6">
    <source>
        <dbReference type="ARBA" id="ARBA00022737"/>
    </source>
</evidence>
<dbReference type="PANTHER" id="PTHR11774:SF4">
    <property type="entry name" value="GERANYLGERANYL TRANSFERASE TYPE-1 SUBUNIT BETA"/>
    <property type="match status" value="1"/>
</dbReference>
<evidence type="ECO:0000259" key="8">
    <source>
        <dbReference type="Pfam" id="PF00432"/>
    </source>
</evidence>
<keyword evidence="5" id="KW-0479">Metal-binding</keyword>
<dbReference type="InterPro" id="IPR045089">
    <property type="entry name" value="PGGT1B-like"/>
</dbReference>
<evidence type="ECO:0000256" key="1">
    <source>
        <dbReference type="ARBA" id="ARBA00001947"/>
    </source>
</evidence>
<feature type="domain" description="Prenyltransferase alpha-alpha toroid" evidence="8">
    <location>
        <begin position="9"/>
        <end position="335"/>
    </location>
</feature>
<comment type="similarity">
    <text evidence="2">Belongs to the protein prenyltransferase subunit beta family.</text>
</comment>
<dbReference type="SUPFAM" id="SSF48239">
    <property type="entry name" value="Terpenoid cyclases/Protein prenyltransferases"/>
    <property type="match status" value="1"/>
</dbReference>
<dbReference type="PANTHER" id="PTHR11774">
    <property type="entry name" value="GERANYLGERANYL TRANSFERASE TYPE BETA SUBUNIT"/>
    <property type="match status" value="1"/>
</dbReference>
<keyword evidence="3" id="KW-0637">Prenyltransferase</keyword>
<sequence>MHISITDLEAHSQFALFMFHGLPASAQPEDVNRLTLAYFLISSLDLLHALSRIDATQVIDWVYGHQVLPAPSLHDSGNCFLGFRGSLSVGVQFRPLGASALLHDGGHLASTYSALAILTILGDDLCRVQKHALLGSMKKLQQQDGSFTSVHMGTETDLRFVYCAVAISVILNDWAGVDTQKASKYILDCQSYDNGFGLVPGQESHGGATYCAIASLLMMGYIKVDPLSKIVSSPLLDISGLIKWCIQKQTQSGGFHGRTNKDPDTCYAFWVAGSLHLLGAGHLCNADALQDFLKRCADKYGGFSKWPGESPDLLHSYYGICGLSLLGNPNIKQLCCKLGMSIEAADRLERARNEG</sequence>
<protein>
    <recommendedName>
        <fullName evidence="8">Prenyltransferase alpha-alpha toroid domain-containing protein</fullName>
    </recommendedName>
</protein>
<dbReference type="InterPro" id="IPR008930">
    <property type="entry name" value="Terpenoid_cyclase/PrenylTrfase"/>
</dbReference>
<dbReference type="OrthoDB" id="24893at2759"/>